<dbReference type="PRINTS" id="PR01955">
    <property type="entry name" value="LANCFRANKIA"/>
</dbReference>
<organism evidence="2 3">
    <name type="scientific">Streptomyces hebeiensis</name>
    <dbReference type="NCBI Taxonomy" id="229486"/>
    <lineage>
        <taxon>Bacteria</taxon>
        <taxon>Bacillati</taxon>
        <taxon>Actinomycetota</taxon>
        <taxon>Actinomycetes</taxon>
        <taxon>Kitasatosporales</taxon>
        <taxon>Streptomycetaceae</taxon>
        <taxon>Streptomyces</taxon>
    </lineage>
</organism>
<dbReference type="RefSeq" id="WP_344276129.1">
    <property type="nucleotide sequence ID" value="NZ_BAAAKV010000025.1"/>
</dbReference>
<evidence type="ECO:0000313" key="2">
    <source>
        <dbReference type="EMBL" id="GAA1171585.1"/>
    </source>
</evidence>
<dbReference type="Pfam" id="PF05147">
    <property type="entry name" value="LANC_like"/>
    <property type="match status" value="1"/>
</dbReference>
<dbReference type="InterPro" id="IPR007822">
    <property type="entry name" value="LANC-like"/>
</dbReference>
<keyword evidence="3" id="KW-1185">Reference proteome</keyword>
<dbReference type="Proteomes" id="UP001501371">
    <property type="component" value="Unassembled WGS sequence"/>
</dbReference>
<evidence type="ECO:0000313" key="3">
    <source>
        <dbReference type="Proteomes" id="UP001501371"/>
    </source>
</evidence>
<feature type="region of interest" description="Disordered" evidence="1">
    <location>
        <begin position="50"/>
        <end position="72"/>
    </location>
</feature>
<evidence type="ECO:0008006" key="4">
    <source>
        <dbReference type="Google" id="ProtNLM"/>
    </source>
</evidence>
<proteinExistence type="predicted"/>
<name>A0ABN1UXY4_9ACTN</name>
<gene>
    <name evidence="2" type="ORF">GCM10009654_30980</name>
</gene>
<protein>
    <recommendedName>
        <fullName evidence="4">Lanthionine synthetase</fullName>
    </recommendedName>
</protein>
<comment type="caution">
    <text evidence="2">The sequence shown here is derived from an EMBL/GenBank/DDBJ whole genome shotgun (WGS) entry which is preliminary data.</text>
</comment>
<evidence type="ECO:0000256" key="1">
    <source>
        <dbReference type="SAM" id="MobiDB-lite"/>
    </source>
</evidence>
<reference evidence="2 3" key="1">
    <citation type="journal article" date="2019" name="Int. J. Syst. Evol. Microbiol.">
        <title>The Global Catalogue of Microorganisms (GCM) 10K type strain sequencing project: providing services to taxonomists for standard genome sequencing and annotation.</title>
        <authorList>
            <consortium name="The Broad Institute Genomics Platform"/>
            <consortium name="The Broad Institute Genome Sequencing Center for Infectious Disease"/>
            <person name="Wu L."/>
            <person name="Ma J."/>
        </authorList>
    </citation>
    <scope>NUCLEOTIDE SEQUENCE [LARGE SCALE GENOMIC DNA]</scope>
    <source>
        <strain evidence="2 3">JCM 12696</strain>
    </source>
</reference>
<feature type="compositionally biased region" description="Basic and acidic residues" evidence="1">
    <location>
        <begin position="60"/>
        <end position="70"/>
    </location>
</feature>
<dbReference type="Gene3D" id="1.50.10.20">
    <property type="match status" value="1"/>
</dbReference>
<dbReference type="SUPFAM" id="SSF158745">
    <property type="entry name" value="LanC-like"/>
    <property type="match status" value="1"/>
</dbReference>
<accession>A0ABN1UXY4</accession>
<dbReference type="EMBL" id="BAAAKV010000025">
    <property type="protein sequence ID" value="GAA1171585.1"/>
    <property type="molecule type" value="Genomic_DNA"/>
</dbReference>
<sequence length="214" mass="22649">MALYRTRNGSLLALAHDRGFHVPGQLEAMSDVCSWLLAHSGRDAWGTYWPSAVSPDEEGADRRPGPRGEDGWCTGTSGIASALRLAAGTLRVPEWMSVADEALTGALRHHHETRARRDPILCHGTAGLLQIAARAGRTDLVARLLGDLLAMFDPDRPLGFHSPADRVVGPDTEYEQSPGFLIGAAGAALALAHAAGLADDPAHGPDWDAALLLS</sequence>